<dbReference type="InterPro" id="IPR017938">
    <property type="entry name" value="Riboflavin_synthase-like_b-brl"/>
</dbReference>
<feature type="binding site" evidence="11">
    <location>
        <position position="235"/>
    </location>
    <ligand>
        <name>[2Fe-2S] cluster</name>
        <dbReference type="ChEBI" id="CHEBI:190135"/>
    </ligand>
</feature>
<comment type="subunit">
    <text evidence="11">Heterotetramer of 2 PyrK and 2 PyrD type B subunits.</text>
</comment>
<evidence type="ECO:0000256" key="3">
    <source>
        <dbReference type="ARBA" id="ARBA00022630"/>
    </source>
</evidence>
<evidence type="ECO:0000256" key="8">
    <source>
        <dbReference type="ARBA" id="ARBA00022982"/>
    </source>
</evidence>
<keyword evidence="14" id="KW-1185">Reference proteome</keyword>
<comment type="cofactor">
    <cofactor evidence="11">
        <name>[2Fe-2S] cluster</name>
        <dbReference type="ChEBI" id="CHEBI:190135"/>
    </cofactor>
    <text evidence="11">Binds 1 [2Fe-2S] cluster per subunit.</text>
</comment>
<dbReference type="PIRSF" id="PIRSF006816">
    <property type="entry name" value="Cyc3_hyd_g"/>
    <property type="match status" value="1"/>
</dbReference>
<keyword evidence="4 11" id="KW-0001">2Fe-2S</keyword>
<keyword evidence="8 11" id="KW-0249">Electron transport</keyword>
<dbReference type="Pfam" id="PF10418">
    <property type="entry name" value="DHODB_Fe-S_bind"/>
    <property type="match status" value="1"/>
</dbReference>
<gene>
    <name evidence="11" type="primary">pyrK</name>
    <name evidence="13" type="ORF">NE663_02315</name>
</gene>
<evidence type="ECO:0000256" key="4">
    <source>
        <dbReference type="ARBA" id="ARBA00022714"/>
    </source>
</evidence>
<comment type="pathway">
    <text evidence="11">Pyrimidine metabolism; UMP biosynthesis via de novo pathway; orotate from (S)-dihydroorotate (NAD(+) route): step 1/1.</text>
</comment>
<feature type="binding site" evidence="11">
    <location>
        <begin position="49"/>
        <end position="52"/>
    </location>
    <ligand>
        <name>FAD</name>
        <dbReference type="ChEBI" id="CHEBI:57692"/>
    </ligand>
</feature>
<dbReference type="InterPro" id="IPR017927">
    <property type="entry name" value="FAD-bd_FR_type"/>
</dbReference>
<keyword evidence="2 11" id="KW-0813">Transport</keyword>
<name>A0ABT1SJ32_9FIRM</name>
<dbReference type="PROSITE" id="PS51384">
    <property type="entry name" value="FAD_FR"/>
    <property type="match status" value="1"/>
</dbReference>
<dbReference type="CDD" id="cd06218">
    <property type="entry name" value="DHOD_e_trans"/>
    <property type="match status" value="1"/>
</dbReference>
<dbReference type="InterPro" id="IPR023455">
    <property type="entry name" value="Dihydroorotate_DHASE_ETsu"/>
</dbReference>
<keyword evidence="7 11" id="KW-0665">Pyrimidine biosynthesis</keyword>
<feature type="binding site" evidence="11">
    <location>
        <position position="212"/>
    </location>
    <ligand>
        <name>[2Fe-2S] cluster</name>
        <dbReference type="ChEBI" id="CHEBI:190135"/>
    </ligand>
</feature>
<keyword evidence="3 11" id="KW-0285">Flavoprotein</keyword>
<accession>A0ABT1SJ32</accession>
<keyword evidence="5 11" id="KW-0479">Metal-binding</keyword>
<comment type="caution">
    <text evidence="13">The sequence shown here is derived from an EMBL/GenBank/DDBJ whole genome shotgun (WGS) entry which is preliminary data.</text>
</comment>
<evidence type="ECO:0000313" key="14">
    <source>
        <dbReference type="Proteomes" id="UP001524435"/>
    </source>
</evidence>
<dbReference type="InterPro" id="IPR039261">
    <property type="entry name" value="FNR_nucleotide-bd"/>
</dbReference>
<dbReference type="HAMAP" id="MF_01211">
    <property type="entry name" value="DHODB_Fe_S_bind"/>
    <property type="match status" value="1"/>
</dbReference>
<feature type="binding site" evidence="11">
    <location>
        <begin position="64"/>
        <end position="66"/>
    </location>
    <ligand>
        <name>FAD</name>
        <dbReference type="ChEBI" id="CHEBI:57692"/>
    </ligand>
</feature>
<dbReference type="Gene3D" id="2.40.30.10">
    <property type="entry name" value="Translation factors"/>
    <property type="match status" value="1"/>
</dbReference>
<evidence type="ECO:0000256" key="11">
    <source>
        <dbReference type="HAMAP-Rule" id="MF_01211"/>
    </source>
</evidence>
<dbReference type="InterPro" id="IPR050353">
    <property type="entry name" value="PyrK_electron_transfer"/>
</dbReference>
<dbReference type="Gene3D" id="2.10.240.10">
    <property type="entry name" value="Dihydroorotate dehydrogenase, electron transfer subunit"/>
    <property type="match status" value="1"/>
</dbReference>
<proteinExistence type="inferred from homology"/>
<evidence type="ECO:0000256" key="2">
    <source>
        <dbReference type="ARBA" id="ARBA00022448"/>
    </source>
</evidence>
<comment type="function">
    <text evidence="11">Responsible for channeling the electrons from the oxidation of dihydroorotate from the FMN redox center in the PyrD type B subunit to the ultimate electron acceptor NAD(+).</text>
</comment>
<feature type="binding site" evidence="11">
    <location>
        <position position="220"/>
    </location>
    <ligand>
        <name>[2Fe-2S] cluster</name>
        <dbReference type="ChEBI" id="CHEBI:190135"/>
    </ligand>
</feature>
<keyword evidence="6 11" id="KW-0274">FAD</keyword>
<dbReference type="SUPFAM" id="SSF52343">
    <property type="entry name" value="Ferredoxin reductase-like, C-terminal NADP-linked domain"/>
    <property type="match status" value="1"/>
</dbReference>
<dbReference type="PANTHER" id="PTHR43513:SF3">
    <property type="entry name" value="DIHYDROOROTATE DEHYDROGENASE B (NAD(+)), ELECTRON TRANSFER SUBUNIT-RELATED"/>
    <property type="match status" value="1"/>
</dbReference>
<evidence type="ECO:0000256" key="7">
    <source>
        <dbReference type="ARBA" id="ARBA00022975"/>
    </source>
</evidence>
<evidence type="ECO:0000259" key="12">
    <source>
        <dbReference type="PROSITE" id="PS51384"/>
    </source>
</evidence>
<feature type="domain" description="FAD-binding FR-type" evidence="12">
    <location>
        <begin position="2"/>
        <end position="96"/>
    </location>
</feature>
<protein>
    <recommendedName>
        <fullName evidence="11">Dihydroorotate dehydrogenase B (NAD(+)), electron transfer subunit</fullName>
    </recommendedName>
    <alternativeName>
        <fullName evidence="11">Dihydroorotate oxidase B, electron transfer subunit</fullName>
    </alternativeName>
</protein>
<evidence type="ECO:0000313" key="13">
    <source>
        <dbReference type="EMBL" id="MCQ5121095.1"/>
    </source>
</evidence>
<organism evidence="13 14">
    <name type="scientific">Massilicoli timonensis</name>
    <dbReference type="NCBI Taxonomy" id="2015901"/>
    <lineage>
        <taxon>Bacteria</taxon>
        <taxon>Bacillati</taxon>
        <taxon>Bacillota</taxon>
        <taxon>Erysipelotrichia</taxon>
        <taxon>Erysipelotrichales</taxon>
        <taxon>Erysipelotrichaceae</taxon>
        <taxon>Massilicoli</taxon>
    </lineage>
</organism>
<dbReference type="InterPro" id="IPR019480">
    <property type="entry name" value="Dihydroorotate_DH_Fe-S-bd"/>
</dbReference>
<keyword evidence="9 11" id="KW-0408">Iron</keyword>
<evidence type="ECO:0000256" key="1">
    <source>
        <dbReference type="ARBA" id="ARBA00006422"/>
    </source>
</evidence>
<evidence type="ECO:0000256" key="5">
    <source>
        <dbReference type="ARBA" id="ARBA00022723"/>
    </source>
</evidence>
<evidence type="ECO:0000256" key="10">
    <source>
        <dbReference type="ARBA" id="ARBA00023014"/>
    </source>
</evidence>
<dbReference type="EMBL" id="JANGCH010000002">
    <property type="protein sequence ID" value="MCQ5121095.1"/>
    <property type="molecule type" value="Genomic_DNA"/>
</dbReference>
<dbReference type="SUPFAM" id="SSF63380">
    <property type="entry name" value="Riboflavin synthase domain-like"/>
    <property type="match status" value="1"/>
</dbReference>
<sequence>MMQETMGLIISNEQIADATYRMEIKASITEAMTPGQFVNIKVKEHLLRRPISIASIEEDAFVIVYRIVGDGTRILSEMKKGEMIDLFGPLGNGYPIHEEQKDVLLLGGGIGVPPLYEVAKRYRALGKTVYVALGFDRKGSVFFEREFRKLGCQVVVATMDGSYGTKGTVLDAVEKAKIDVDFVYSCGPMAMLKAIEARYQKGYTSFEARMACGIGACMACVCKDREDGKLYHRICKEGPVFAIGKVGFA</sequence>
<evidence type="ECO:0000256" key="9">
    <source>
        <dbReference type="ARBA" id="ARBA00023004"/>
    </source>
</evidence>
<evidence type="ECO:0000256" key="6">
    <source>
        <dbReference type="ARBA" id="ARBA00022827"/>
    </source>
</evidence>
<dbReference type="InterPro" id="IPR012165">
    <property type="entry name" value="Cyt_c3_hydrogenase_gsu"/>
</dbReference>
<comment type="cofactor">
    <cofactor evidence="11">
        <name>FAD</name>
        <dbReference type="ChEBI" id="CHEBI:57692"/>
    </cofactor>
    <text evidence="11">Binds 1 FAD per subunit.</text>
</comment>
<reference evidence="13 14" key="1">
    <citation type="submission" date="2022-06" db="EMBL/GenBank/DDBJ databases">
        <title>Isolation of gut microbiota from human fecal samples.</title>
        <authorList>
            <person name="Pamer E.G."/>
            <person name="Barat B."/>
            <person name="Waligurski E."/>
            <person name="Medina S."/>
            <person name="Paddock L."/>
            <person name="Mostad J."/>
        </authorList>
    </citation>
    <scope>NUCLEOTIDE SEQUENCE [LARGE SCALE GENOMIC DNA]</scope>
    <source>
        <strain evidence="13 14">DFI.6.1</strain>
    </source>
</reference>
<dbReference type="Proteomes" id="UP001524435">
    <property type="component" value="Unassembled WGS sequence"/>
</dbReference>
<feature type="binding site" evidence="11">
    <location>
        <position position="217"/>
    </location>
    <ligand>
        <name>[2Fe-2S] cluster</name>
        <dbReference type="ChEBI" id="CHEBI:190135"/>
    </ligand>
</feature>
<feature type="binding site" evidence="11">
    <location>
        <begin position="71"/>
        <end position="72"/>
    </location>
    <ligand>
        <name>FAD</name>
        <dbReference type="ChEBI" id="CHEBI:57692"/>
    </ligand>
</feature>
<dbReference type="InterPro" id="IPR037117">
    <property type="entry name" value="Dihydroorotate_DH_ele_sf"/>
</dbReference>
<keyword evidence="10 11" id="KW-0411">Iron-sulfur</keyword>
<comment type="similarity">
    <text evidence="1 11">Belongs to the PyrK family.</text>
</comment>
<dbReference type="PANTHER" id="PTHR43513">
    <property type="entry name" value="DIHYDROOROTATE DEHYDROGENASE B (NAD(+)), ELECTRON TRANSFER SUBUNIT"/>
    <property type="match status" value="1"/>
</dbReference>
<dbReference type="Gene3D" id="3.40.50.80">
    <property type="entry name" value="Nucleotide-binding domain of ferredoxin-NADP reductase (FNR) module"/>
    <property type="match status" value="1"/>
</dbReference>